<evidence type="ECO:0000256" key="4">
    <source>
        <dbReference type="ARBA" id="ARBA00022989"/>
    </source>
</evidence>
<feature type="transmembrane region" description="Helical" evidence="6">
    <location>
        <begin position="460"/>
        <end position="480"/>
    </location>
</feature>
<gene>
    <name evidence="7" type="ORF">QYE77_12805</name>
</gene>
<keyword evidence="4 6" id="KW-1133">Transmembrane helix</keyword>
<protein>
    <submittedName>
        <fullName evidence="7">Glycosyltransferase</fullName>
        <ecNumber evidence="7">2.4.-.-</ecNumber>
    </submittedName>
</protein>
<sequence length="502" mass="56542">MTNVITWEALLTLLKVLYALCMLAVVIPGLNSLFLAYTYLRNRQRLPRFSDFSPPLSWPRVTIQLPIYNEGQLVTRLLRAIIRLDYPRDRLEIQVLDDSTDETSKLARALVERYQREGFQIIYRHRTNRQGYKAGNLASGLSIARGELIAIFDADFLPPRDWLKRVVPAFQNPQVGFVQTRWVHYNAHANLLTRLVNLAMDGHAIVEQGGRAAGGFFIGFDGSGGIWRRECIEAAGGWQWDTLTEDLDLAYRAQLLGWKGLYLTDVTVLAELPETLAALRRQQYRWAKGSLQTLRKLGARLWRAPLPWKVRLEGLLHLAMYVPFPFAVLAFLLILPLGLWAPSYFNLFLWSVLGGVGLAAEYLTAQTEINPRWTSRLKLLPGMALLGIGISLTCAFGALDGWLHNGGVFERTPKSATSKSKIMANTPRTIYNYLEWGEGLLSLYLLLSALLLASHAQASMLPWLFISFTGFFLMSQGAFLEEPLTSSSPLSTTNRHLSSLTK</sequence>
<keyword evidence="2 7" id="KW-0808">Transferase</keyword>
<feature type="transmembrane region" description="Helical" evidence="6">
    <location>
        <begin position="347"/>
        <end position="365"/>
    </location>
</feature>
<dbReference type="GO" id="GO:0016757">
    <property type="term" value="F:glycosyltransferase activity"/>
    <property type="evidence" value="ECO:0007669"/>
    <property type="project" value="UniProtKB-KW"/>
</dbReference>
<feature type="transmembrane region" description="Helical" evidence="6">
    <location>
        <begin position="16"/>
        <end position="40"/>
    </location>
</feature>
<evidence type="ECO:0000256" key="3">
    <source>
        <dbReference type="ARBA" id="ARBA00022692"/>
    </source>
</evidence>
<dbReference type="Pfam" id="PF13641">
    <property type="entry name" value="Glyco_tranf_2_3"/>
    <property type="match status" value="1"/>
</dbReference>
<comment type="subcellular location">
    <subcellularLocation>
        <location evidence="1">Endomembrane system</location>
    </subcellularLocation>
</comment>
<dbReference type="EC" id="2.4.-.-" evidence="7"/>
<dbReference type="InterPro" id="IPR029044">
    <property type="entry name" value="Nucleotide-diphossugar_trans"/>
</dbReference>
<name>A0ABU3NQM2_9CHLR</name>
<organism evidence="7 8">
    <name type="scientific">Thermanaerothrix solaris</name>
    <dbReference type="NCBI Taxonomy" id="3058434"/>
    <lineage>
        <taxon>Bacteria</taxon>
        <taxon>Bacillati</taxon>
        <taxon>Chloroflexota</taxon>
        <taxon>Anaerolineae</taxon>
        <taxon>Anaerolineales</taxon>
        <taxon>Anaerolineaceae</taxon>
        <taxon>Thermanaerothrix</taxon>
    </lineage>
</organism>
<accession>A0ABU3NQM2</accession>
<feature type="transmembrane region" description="Helical" evidence="6">
    <location>
        <begin position="377"/>
        <end position="399"/>
    </location>
</feature>
<proteinExistence type="predicted"/>
<dbReference type="RefSeq" id="WP_315625829.1">
    <property type="nucleotide sequence ID" value="NZ_JAUHMF010000002.1"/>
</dbReference>
<evidence type="ECO:0000256" key="5">
    <source>
        <dbReference type="ARBA" id="ARBA00023136"/>
    </source>
</evidence>
<dbReference type="EMBL" id="JAUHMF010000002">
    <property type="protein sequence ID" value="MDT8899144.1"/>
    <property type="molecule type" value="Genomic_DNA"/>
</dbReference>
<evidence type="ECO:0000256" key="6">
    <source>
        <dbReference type="SAM" id="Phobius"/>
    </source>
</evidence>
<reference evidence="7 8" key="1">
    <citation type="submission" date="2023-07" db="EMBL/GenBank/DDBJ databases">
        <title>Novel species of Thermanaerothrix with wide hydrolytic capabilities.</title>
        <authorList>
            <person name="Zayulina K.S."/>
            <person name="Podosokorskaya O.A."/>
            <person name="Elcheninov A.G."/>
        </authorList>
    </citation>
    <scope>NUCLEOTIDE SEQUENCE [LARGE SCALE GENOMIC DNA]</scope>
    <source>
        <strain evidence="7 8">4228-RoL</strain>
    </source>
</reference>
<evidence type="ECO:0000313" key="7">
    <source>
        <dbReference type="EMBL" id="MDT8899144.1"/>
    </source>
</evidence>
<evidence type="ECO:0000256" key="1">
    <source>
        <dbReference type="ARBA" id="ARBA00004308"/>
    </source>
</evidence>
<dbReference type="PANTHER" id="PTHR32044">
    <property type="entry name" value="GLUCOMANNAN 4-BETA-MANNOSYLTRANSFERASE 9"/>
    <property type="match status" value="1"/>
</dbReference>
<keyword evidence="7" id="KW-0328">Glycosyltransferase</keyword>
<feature type="transmembrane region" description="Helical" evidence="6">
    <location>
        <begin position="433"/>
        <end position="453"/>
    </location>
</feature>
<evidence type="ECO:0000256" key="2">
    <source>
        <dbReference type="ARBA" id="ARBA00022679"/>
    </source>
</evidence>
<dbReference type="SUPFAM" id="SSF53448">
    <property type="entry name" value="Nucleotide-diphospho-sugar transferases"/>
    <property type="match status" value="1"/>
</dbReference>
<evidence type="ECO:0000313" key="8">
    <source>
        <dbReference type="Proteomes" id="UP001254165"/>
    </source>
</evidence>
<comment type="caution">
    <text evidence="7">The sequence shown here is derived from an EMBL/GenBank/DDBJ whole genome shotgun (WGS) entry which is preliminary data.</text>
</comment>
<keyword evidence="3 6" id="KW-0812">Transmembrane</keyword>
<dbReference type="Gene3D" id="3.90.550.10">
    <property type="entry name" value="Spore Coat Polysaccharide Biosynthesis Protein SpsA, Chain A"/>
    <property type="match status" value="1"/>
</dbReference>
<dbReference type="Proteomes" id="UP001254165">
    <property type="component" value="Unassembled WGS sequence"/>
</dbReference>
<dbReference type="PANTHER" id="PTHR32044:SF80">
    <property type="entry name" value="XYLOGLUCAN GLYCOSYLTRANSFERASE 2-RELATED"/>
    <property type="match status" value="1"/>
</dbReference>
<keyword evidence="5 6" id="KW-0472">Membrane</keyword>
<keyword evidence="8" id="KW-1185">Reference proteome</keyword>
<feature type="transmembrane region" description="Helical" evidence="6">
    <location>
        <begin position="318"/>
        <end position="341"/>
    </location>
</feature>